<comment type="caution">
    <text evidence="1">The sequence shown here is derived from an EMBL/GenBank/DDBJ whole genome shotgun (WGS) entry which is preliminary data.</text>
</comment>
<dbReference type="Gene3D" id="3.50.50.60">
    <property type="entry name" value="FAD/NAD(P)-binding domain"/>
    <property type="match status" value="1"/>
</dbReference>
<name>A0ABT3PMU1_9BACT</name>
<accession>A0ABT3PMU1</accession>
<evidence type="ECO:0000313" key="1">
    <source>
        <dbReference type="EMBL" id="MCW9707232.1"/>
    </source>
</evidence>
<reference evidence="1 2" key="1">
    <citation type="submission" date="2021-03" db="EMBL/GenBank/DDBJ databases">
        <title>Aliifodinibius sp. nov., a new bacterium isolated from saline soil.</title>
        <authorList>
            <person name="Galisteo C."/>
            <person name="De La Haba R."/>
            <person name="Sanchez-Porro C."/>
            <person name="Ventosa A."/>
        </authorList>
    </citation>
    <scope>NUCLEOTIDE SEQUENCE [LARGE SCALE GENOMIC DNA]</scope>
    <source>
        <strain evidence="1 2">1BSP15-2V2</strain>
    </source>
</reference>
<organism evidence="1 2">
    <name type="scientific">Fodinibius salsisoli</name>
    <dbReference type="NCBI Taxonomy" id="2820877"/>
    <lineage>
        <taxon>Bacteria</taxon>
        <taxon>Pseudomonadati</taxon>
        <taxon>Balneolota</taxon>
        <taxon>Balneolia</taxon>
        <taxon>Balneolales</taxon>
        <taxon>Balneolaceae</taxon>
        <taxon>Fodinibius</taxon>
    </lineage>
</organism>
<evidence type="ECO:0000313" key="2">
    <source>
        <dbReference type="Proteomes" id="UP001207918"/>
    </source>
</evidence>
<proteinExistence type="predicted"/>
<dbReference type="SUPFAM" id="SSF51905">
    <property type="entry name" value="FAD/NAD(P)-binding domain"/>
    <property type="match status" value="1"/>
</dbReference>
<sequence>MDPEYDYIIAGGGASGLSLAWQLLNSPLKDRKVLIVDADLTPKNDKTWCFWHPGIPPFSDIIHKKWSSIEIGISNDHFSQQVEQYPYYGLRSIDLKQKVLKAIRDHAHFDLLESSVVKFTSLPSEQSALLHTEDATFKASYIFQSCFAPTEIHKSDICYPLKQHFLGWELTIDTPLFDDSTCTLMDFDESFTDGVAFMYILPWRATSGLFEYTVFSDQLLSKEFYEEKIRLYLHNRYNLRPIDYEVTRREYGVIPMQDQPVISWYKPRILNIGTQGGLTKPSTGYTFTRIQNQAKAIVDQLIANGSPEPPSPSNLRFKAYDLWLLHILYNHPAEARQIFHDLFKGNSMDQVFKFLNEDTTLMEDLKIMGSLPYRPFLKALWATRKRLQEI</sequence>
<dbReference type="EMBL" id="JAGGJA010000006">
    <property type="protein sequence ID" value="MCW9707232.1"/>
    <property type="molecule type" value="Genomic_DNA"/>
</dbReference>
<protein>
    <recommendedName>
        <fullName evidence="3">Lycopene beta-cyclase</fullName>
    </recommendedName>
</protein>
<dbReference type="Proteomes" id="UP001207918">
    <property type="component" value="Unassembled WGS sequence"/>
</dbReference>
<dbReference type="InterPro" id="IPR036188">
    <property type="entry name" value="FAD/NAD-bd_sf"/>
</dbReference>
<keyword evidence="2" id="KW-1185">Reference proteome</keyword>
<gene>
    <name evidence="1" type="ORF">J6I44_10215</name>
</gene>
<dbReference type="RefSeq" id="WP_265765990.1">
    <property type="nucleotide sequence ID" value="NZ_JAGGJA010000006.1"/>
</dbReference>
<evidence type="ECO:0008006" key="3">
    <source>
        <dbReference type="Google" id="ProtNLM"/>
    </source>
</evidence>
<dbReference type="Pfam" id="PF05834">
    <property type="entry name" value="Lycopene_cycl"/>
    <property type="match status" value="1"/>
</dbReference>